<protein>
    <submittedName>
        <fullName evidence="4">Uncharacterized protein</fullName>
    </submittedName>
</protein>
<keyword evidence="2" id="KW-0862">Zinc</keyword>
<dbReference type="InterPro" id="IPR037129">
    <property type="entry name" value="XPA_sf"/>
</dbReference>
<name>A0AAD6UWI2_9AGAR</name>
<organism evidence="4 5">
    <name type="scientific">Mycena pura</name>
    <dbReference type="NCBI Taxonomy" id="153505"/>
    <lineage>
        <taxon>Eukaryota</taxon>
        <taxon>Fungi</taxon>
        <taxon>Dikarya</taxon>
        <taxon>Basidiomycota</taxon>
        <taxon>Agaricomycotina</taxon>
        <taxon>Agaricomycetes</taxon>
        <taxon>Agaricomycetidae</taxon>
        <taxon>Agaricales</taxon>
        <taxon>Marasmiineae</taxon>
        <taxon>Mycenaceae</taxon>
        <taxon>Mycena</taxon>
    </lineage>
</organism>
<evidence type="ECO:0000256" key="1">
    <source>
        <dbReference type="ARBA" id="ARBA00004123"/>
    </source>
</evidence>
<accession>A0AAD6UWI2</accession>
<evidence type="ECO:0000313" key="5">
    <source>
        <dbReference type="Proteomes" id="UP001219525"/>
    </source>
</evidence>
<dbReference type="EMBL" id="JARJCW010000083">
    <property type="protein sequence ID" value="KAJ7196564.1"/>
    <property type="molecule type" value="Genomic_DNA"/>
</dbReference>
<reference evidence="4" key="1">
    <citation type="submission" date="2023-03" db="EMBL/GenBank/DDBJ databases">
        <title>Massive genome expansion in bonnet fungi (Mycena s.s.) driven by repeated elements and novel gene families across ecological guilds.</title>
        <authorList>
            <consortium name="Lawrence Berkeley National Laboratory"/>
            <person name="Harder C.B."/>
            <person name="Miyauchi S."/>
            <person name="Viragh M."/>
            <person name="Kuo A."/>
            <person name="Thoen E."/>
            <person name="Andreopoulos B."/>
            <person name="Lu D."/>
            <person name="Skrede I."/>
            <person name="Drula E."/>
            <person name="Henrissat B."/>
            <person name="Morin E."/>
            <person name="Kohler A."/>
            <person name="Barry K."/>
            <person name="LaButti K."/>
            <person name="Morin E."/>
            <person name="Salamov A."/>
            <person name="Lipzen A."/>
            <person name="Mereny Z."/>
            <person name="Hegedus B."/>
            <person name="Baldrian P."/>
            <person name="Stursova M."/>
            <person name="Weitz H."/>
            <person name="Taylor A."/>
            <person name="Grigoriev I.V."/>
            <person name="Nagy L.G."/>
            <person name="Martin F."/>
            <person name="Kauserud H."/>
        </authorList>
    </citation>
    <scope>NUCLEOTIDE SEQUENCE</scope>
    <source>
        <strain evidence="4">9144</strain>
    </source>
</reference>
<comment type="caution">
    <text evidence="4">The sequence shown here is derived from an EMBL/GenBank/DDBJ whole genome shotgun (WGS) entry which is preliminary data.</text>
</comment>
<evidence type="ECO:0000313" key="4">
    <source>
        <dbReference type="EMBL" id="KAJ7196564.1"/>
    </source>
</evidence>
<dbReference type="GO" id="GO:0005634">
    <property type="term" value="C:nucleus"/>
    <property type="evidence" value="ECO:0007669"/>
    <property type="project" value="UniProtKB-SubCell"/>
</dbReference>
<evidence type="ECO:0000256" key="3">
    <source>
        <dbReference type="ARBA" id="ARBA00023242"/>
    </source>
</evidence>
<evidence type="ECO:0000256" key="2">
    <source>
        <dbReference type="ARBA" id="ARBA00022833"/>
    </source>
</evidence>
<keyword evidence="5" id="KW-1185">Reference proteome</keyword>
<dbReference type="InterPro" id="IPR009061">
    <property type="entry name" value="DNA-bd_dom_put_sf"/>
</dbReference>
<sequence>MPKVTSSPTQLAPARGKWIHKTHAMKTYSLGESDLDSILPISDEPNLRSPRTRVKMYNVRDVEALAQRLKDSTPVLQVLSPTTGFAVKKGQEIMRTTAMKGFKLAPCQMDRIKPVRELENPYSKAKGPMRFYNRCDVEVPFFFLQV</sequence>
<proteinExistence type="predicted"/>
<gene>
    <name evidence="4" type="ORF">GGX14DRAFT_375954</name>
</gene>
<dbReference type="AlphaFoldDB" id="A0AAD6UWI2"/>
<dbReference type="Proteomes" id="UP001219525">
    <property type="component" value="Unassembled WGS sequence"/>
</dbReference>
<keyword evidence="3" id="KW-0539">Nucleus</keyword>
<dbReference type="SUPFAM" id="SSF46955">
    <property type="entry name" value="Putative DNA-binding domain"/>
    <property type="match status" value="1"/>
</dbReference>
<comment type="subcellular location">
    <subcellularLocation>
        <location evidence="1">Nucleus</location>
    </subcellularLocation>
</comment>
<dbReference type="Gene3D" id="3.90.530.10">
    <property type="entry name" value="XPA C-terminal domain"/>
    <property type="match status" value="1"/>
</dbReference>